<keyword evidence="1" id="KW-1133">Transmembrane helix</keyword>
<reference evidence="2" key="1">
    <citation type="journal article" date="2022" name="Viruses">
        <title>Isolation of novel Xanthomonas phages for the plant pathogens X. translucens and X. campestris.</title>
        <authorList>
            <person name="Erdrich S.H."/>
            <person name="Sharma V."/>
            <person name="Schurr U."/>
            <person name="Arsova B."/>
            <person name="Frunzke J."/>
        </authorList>
    </citation>
    <scope>NUCLEOTIDE SEQUENCE</scope>
</reference>
<feature type="transmembrane region" description="Helical" evidence="1">
    <location>
        <begin position="57"/>
        <end position="75"/>
    </location>
</feature>
<dbReference type="EMBL" id="ON189044">
    <property type="protein sequence ID" value="URA06932.1"/>
    <property type="molecule type" value="Genomic_DNA"/>
</dbReference>
<keyword evidence="1" id="KW-0472">Membrane</keyword>
<keyword evidence="3" id="KW-1185">Reference proteome</keyword>
<keyword evidence="1" id="KW-0812">Transmembrane</keyword>
<gene>
    <name evidence="2" type="ORF">Pfeifenkraut_BL30035</name>
</gene>
<evidence type="ECO:0000313" key="2">
    <source>
        <dbReference type="EMBL" id="URA06932.1"/>
    </source>
</evidence>
<sequence length="89" mass="10074">MKPQIVPHWRLIFKQWSFWLGVIGTALTSALLALPDFALQVWLMMPADLKATIPEQYTPFIGVGVFVLALVAKFVRQAKLDAERLGHKQ</sequence>
<name>A0A9E7E1E9_9CAUD</name>
<accession>A0A9E7E1E9</accession>
<dbReference type="Pfam" id="PF25612">
    <property type="entry name" value="DUF7940"/>
    <property type="match status" value="1"/>
</dbReference>
<dbReference type="InterPro" id="IPR057700">
    <property type="entry name" value="DUF7940"/>
</dbReference>
<dbReference type="Proteomes" id="UP001056608">
    <property type="component" value="Segment"/>
</dbReference>
<organism evidence="2 3">
    <name type="scientific">Xanthomonas phage Pfeifenkraut</name>
    <dbReference type="NCBI Taxonomy" id="2939132"/>
    <lineage>
        <taxon>Viruses</taxon>
        <taxon>Duplodnaviria</taxon>
        <taxon>Heunggongvirae</taxon>
        <taxon>Uroviricota</taxon>
        <taxon>Caudoviricetes</taxon>
        <taxon>Stanbaylleyvirinae</taxon>
        <taxon>Shirevirus</taxon>
        <taxon>Shirevirus pfeifenkraut</taxon>
    </lineage>
</organism>
<evidence type="ECO:0000313" key="3">
    <source>
        <dbReference type="Proteomes" id="UP001056608"/>
    </source>
</evidence>
<feature type="transmembrane region" description="Helical" evidence="1">
    <location>
        <begin position="20"/>
        <end position="45"/>
    </location>
</feature>
<proteinExistence type="predicted"/>
<evidence type="ECO:0000256" key="1">
    <source>
        <dbReference type="SAM" id="Phobius"/>
    </source>
</evidence>
<protein>
    <submittedName>
        <fullName evidence="2">Holin</fullName>
    </submittedName>
</protein>